<comment type="similarity">
    <text evidence="2">Belongs to the peptidase S49 family.</text>
</comment>
<dbReference type="InterPro" id="IPR004634">
    <property type="entry name" value="Pept_S49_pIV"/>
</dbReference>
<keyword evidence="5" id="KW-0720">Serine protease</keyword>
<dbReference type="Gene3D" id="6.20.330.10">
    <property type="match status" value="1"/>
</dbReference>
<dbReference type="EMBL" id="JAKLTR010000018">
    <property type="protein sequence ID" value="MCG2617224.1"/>
    <property type="molecule type" value="Genomic_DNA"/>
</dbReference>
<dbReference type="InterPro" id="IPR002142">
    <property type="entry name" value="Peptidase_S49"/>
</dbReference>
<protein>
    <submittedName>
        <fullName evidence="8">Signal peptide peptidase SppA</fullName>
    </submittedName>
</protein>
<evidence type="ECO:0000256" key="1">
    <source>
        <dbReference type="ARBA" id="ARBA00004370"/>
    </source>
</evidence>
<evidence type="ECO:0000256" key="5">
    <source>
        <dbReference type="ARBA" id="ARBA00022825"/>
    </source>
</evidence>
<dbReference type="InterPro" id="IPR029045">
    <property type="entry name" value="ClpP/crotonase-like_dom_sf"/>
</dbReference>
<comment type="subcellular location">
    <subcellularLocation>
        <location evidence="1">Membrane</location>
    </subcellularLocation>
</comment>
<organism evidence="8 9">
    <name type="scientific">Terrimonas ginsenosidimutans</name>
    <dbReference type="NCBI Taxonomy" id="2908004"/>
    <lineage>
        <taxon>Bacteria</taxon>
        <taxon>Pseudomonadati</taxon>
        <taxon>Bacteroidota</taxon>
        <taxon>Chitinophagia</taxon>
        <taxon>Chitinophagales</taxon>
        <taxon>Chitinophagaceae</taxon>
        <taxon>Terrimonas</taxon>
    </lineage>
</organism>
<keyword evidence="4" id="KW-0378">Hydrolase</keyword>
<evidence type="ECO:0000256" key="4">
    <source>
        <dbReference type="ARBA" id="ARBA00022801"/>
    </source>
</evidence>
<dbReference type="InterPro" id="IPR047272">
    <property type="entry name" value="S49_SppA_C"/>
</dbReference>
<dbReference type="InterPro" id="IPR004635">
    <property type="entry name" value="Pept_S49_SppA"/>
</dbReference>
<sequence>MRNFFKIFFACLLALVIFTIVAFFFFLAALGGLSKKERPVVTANSVLVLDLSQHFSEQLQRDPLGFFSSDNRDVPGLYDMVRLIREAKTDANIEGLYIIANGNSNSYAASEEIRNAIQDFKTARKFVIAHGDIITQNAYSVANIADKIYVSPAGMLDWSGYSVEYLFLKGTLDKLEIEPQIFYAGKFKSATEPLRSDRMTEANKLQTTVWLSDLYADLLMKTAEARKVDTATLHQLANDGTIQTAKDATEYKLVDGIKYDDEVKDEIKSHLNLGKYEKINFITASTYLAAGAIRDVKGEKIALIYAEGDIVDGRADQGTIGSENYRTLIRKARLDKSVKAIVFRVNSGGGSSLASENIWRELSLAKKEKPVVVSFGDVAASGGYYISCGADSIFALPTTITGSIGVFGIVPNLQNFFKNKAGITFDGVKTGPYADAGAAYRPLEENEKRMMQASVDLIYTQFKQRVSEGRKMDTAYVDSIAQGRVWTGRRAKEIGLIDRFGGLNDAIQCAGRMAKLESYRVSEYPEPQTFMEQIFGENRDPMNYAGKMKAEIGEDNYVIFQELKRVREMSKGTQARMPFRFVVR</sequence>
<dbReference type="CDD" id="cd07018">
    <property type="entry name" value="S49_SppA_67K_type"/>
    <property type="match status" value="1"/>
</dbReference>
<dbReference type="Proteomes" id="UP001165367">
    <property type="component" value="Unassembled WGS sequence"/>
</dbReference>
<name>A0ABS9KY17_9BACT</name>
<dbReference type="CDD" id="cd07023">
    <property type="entry name" value="S49_Sppa_N_C"/>
    <property type="match status" value="1"/>
</dbReference>
<reference evidence="8" key="1">
    <citation type="submission" date="2022-01" db="EMBL/GenBank/DDBJ databases">
        <authorList>
            <person name="Jo J.-H."/>
            <person name="Im W.-T."/>
        </authorList>
    </citation>
    <scope>NUCLEOTIDE SEQUENCE</scope>
    <source>
        <strain evidence="8">NA20</strain>
    </source>
</reference>
<keyword evidence="6" id="KW-0472">Membrane</keyword>
<dbReference type="RefSeq" id="WP_237875775.1">
    <property type="nucleotide sequence ID" value="NZ_JAKLTR010000018.1"/>
</dbReference>
<comment type="caution">
    <text evidence="8">The sequence shown here is derived from an EMBL/GenBank/DDBJ whole genome shotgun (WGS) entry which is preliminary data.</text>
</comment>
<dbReference type="Pfam" id="PF01343">
    <property type="entry name" value="Peptidase_S49"/>
    <property type="match status" value="2"/>
</dbReference>
<dbReference type="PANTHER" id="PTHR33209:SF1">
    <property type="entry name" value="PEPTIDASE S49 DOMAIN-CONTAINING PROTEIN"/>
    <property type="match status" value="1"/>
</dbReference>
<accession>A0ABS9KY17</accession>
<proteinExistence type="inferred from homology"/>
<evidence type="ECO:0000259" key="7">
    <source>
        <dbReference type="Pfam" id="PF01343"/>
    </source>
</evidence>
<keyword evidence="9" id="KW-1185">Reference proteome</keyword>
<feature type="domain" description="Peptidase S49" evidence="7">
    <location>
        <begin position="365"/>
        <end position="515"/>
    </location>
</feature>
<dbReference type="NCBIfam" id="TIGR00706">
    <property type="entry name" value="SppA_dom"/>
    <property type="match status" value="1"/>
</dbReference>
<gene>
    <name evidence="8" type="primary">sppA</name>
    <name evidence="8" type="ORF">LZZ85_23210</name>
</gene>
<evidence type="ECO:0000313" key="8">
    <source>
        <dbReference type="EMBL" id="MCG2617224.1"/>
    </source>
</evidence>
<dbReference type="PIRSF" id="PIRSF001217">
    <property type="entry name" value="Protease_4_SppA"/>
    <property type="match status" value="1"/>
</dbReference>
<evidence type="ECO:0000313" key="9">
    <source>
        <dbReference type="Proteomes" id="UP001165367"/>
    </source>
</evidence>
<dbReference type="Gene3D" id="3.90.226.10">
    <property type="entry name" value="2-enoyl-CoA Hydratase, Chain A, domain 1"/>
    <property type="match status" value="2"/>
</dbReference>
<feature type="domain" description="Peptidase S49" evidence="7">
    <location>
        <begin position="121"/>
        <end position="272"/>
    </location>
</feature>
<dbReference type="PANTHER" id="PTHR33209">
    <property type="entry name" value="PROTEASE 4"/>
    <property type="match status" value="1"/>
</dbReference>
<evidence type="ECO:0000256" key="2">
    <source>
        <dbReference type="ARBA" id="ARBA00008683"/>
    </source>
</evidence>
<keyword evidence="3" id="KW-0645">Protease</keyword>
<dbReference type="NCBIfam" id="TIGR00705">
    <property type="entry name" value="SppA_67K"/>
    <property type="match status" value="1"/>
</dbReference>
<dbReference type="InterPro" id="IPR047217">
    <property type="entry name" value="S49_SppA_67K_type_N"/>
</dbReference>
<dbReference type="SUPFAM" id="SSF52096">
    <property type="entry name" value="ClpP/crotonase"/>
    <property type="match status" value="2"/>
</dbReference>
<evidence type="ECO:0000256" key="6">
    <source>
        <dbReference type="ARBA" id="ARBA00023136"/>
    </source>
</evidence>
<evidence type="ECO:0000256" key="3">
    <source>
        <dbReference type="ARBA" id="ARBA00022670"/>
    </source>
</evidence>